<evidence type="ECO:0000313" key="5">
    <source>
        <dbReference type="Proteomes" id="UP000193719"/>
    </source>
</evidence>
<keyword evidence="1" id="KW-0677">Repeat</keyword>
<protein>
    <submittedName>
        <fullName evidence="4">Ankyrin</fullName>
    </submittedName>
</protein>
<dbReference type="Gene3D" id="1.25.40.20">
    <property type="entry name" value="Ankyrin repeat-containing domain"/>
    <property type="match status" value="4"/>
</dbReference>
<dbReference type="SUPFAM" id="SSF48403">
    <property type="entry name" value="Ankyrin repeat"/>
    <property type="match status" value="3"/>
</dbReference>
<keyword evidence="5" id="KW-1185">Reference proteome</keyword>
<evidence type="ECO:0000256" key="3">
    <source>
        <dbReference type="PROSITE-ProRule" id="PRU00023"/>
    </source>
</evidence>
<dbReference type="STRING" id="1754191.A0A1Y1V238"/>
<proteinExistence type="predicted"/>
<organism evidence="4 5">
    <name type="scientific">Piromyces finnis</name>
    <dbReference type="NCBI Taxonomy" id="1754191"/>
    <lineage>
        <taxon>Eukaryota</taxon>
        <taxon>Fungi</taxon>
        <taxon>Fungi incertae sedis</taxon>
        <taxon>Chytridiomycota</taxon>
        <taxon>Chytridiomycota incertae sedis</taxon>
        <taxon>Neocallimastigomycetes</taxon>
        <taxon>Neocallimastigales</taxon>
        <taxon>Neocallimastigaceae</taxon>
        <taxon>Piromyces</taxon>
    </lineage>
</organism>
<comment type="caution">
    <text evidence="4">The sequence shown here is derived from an EMBL/GenBank/DDBJ whole genome shotgun (WGS) entry which is preliminary data.</text>
</comment>
<dbReference type="PANTHER" id="PTHR24198">
    <property type="entry name" value="ANKYRIN REPEAT AND PROTEIN KINASE DOMAIN-CONTAINING PROTEIN"/>
    <property type="match status" value="1"/>
</dbReference>
<sequence length="1167" mass="137237">MNLDSCLNEILSNLNNNNNNCLKIIEDNKIIKDCIAESENNEKINYFLEKLTEIILQNKKCNLKLVEKVLQHSLFKNVLFEFRNSKILIEACQNENKKVIKWLLKFNINQFVRDSQGRTALMISSKNPKLNFAIKHLLKQNDQNINLEDNKGNTALFYALHNPKILTLFLRHPKVNNHHINHSEDNILIYCCRNNLSKSIPIIMTEISINVNSINKEGRSAIMYIIENGMHEVLYNFVGLGVDCNYINEKNGTKENLYSIIINKIYYPTEHFEVPYCLHRYLKTFKYVVKLGCNPNLPIDDDGNTPLFFFAMIQDEFCVTYILKKYAQHTIDFNKVNKQGDDIISLCVTLNNDYLMKYIFKQIKKKKEDFKFKPLNDCDKNTILIYYTLTNNLNMIKYVLDMDESLLNQLNIRNENALIVATKLGYGKIVRYLLQYNQGKNQRSSIEYKMINQKDYLGNTALYYAIDIKNIFLINELSSYNASPNIINNRGKCARDLACIFKKVGDTSIIDALMHPIRMENVPEVKLKYKSENKIFISSLLTFINPLNYYKYKKISKNEKMEKCIFTSNTESLKYKGITEQSLNINNKRRYSPLPNKDIVRVIDWGVFERNYVEENFGKDNENDVTIKSFIKEFNNVILKTNKNRRNFRIFERVLKHNLFTEVLSEFRNSTIFVNACKKKRVNLIKWLLKMGINQEVQDNYNRTALMFLSKVPILIFAVKKILRKNKNCIELTDNLGRTALFYAANNREATYELIKAGANLNHKDIQGNNIFNYCCKNEFYYNLIQLIYNRKCDLNSKNNEGKGALSYLSENNNYWVIKQLTKKLNTRDKKVVFDNSQEVISILIKQIYQPDKKRHPNVYIPYYKTLKTLIDCKYNFNIVIDDEGNTPLMFFIMIEDFCTVYYLITHCKNLNLSLKNNNGDDAFSLSLKLNNNYLSKFIFKQKSLNFNYNDQWNNNILVFYIIANDNKMIRKTLFRNISLLNQVNIKKESPLIIATKLGRIEIVKTLLRLGADVDHQDNLGNTALYYAVDLKNIHSISILTFYKANLYKKNNRNVSPWDMIQQFPDKQKILDSISNAPSYFSLYPKKKHIISSNSLSNLIHEKRTKHNKKEKKNKTYYNNISEIKYQSTIEFEMNINQKYKPLQNSDVIRKILHFFVMEKVEKKTFY</sequence>
<dbReference type="Proteomes" id="UP000193719">
    <property type="component" value="Unassembled WGS sequence"/>
</dbReference>
<dbReference type="AlphaFoldDB" id="A0A1Y1V238"/>
<dbReference type="SMART" id="SM00248">
    <property type="entry name" value="ANK"/>
    <property type="match status" value="14"/>
</dbReference>
<reference evidence="4 5" key="2">
    <citation type="submission" date="2016-08" db="EMBL/GenBank/DDBJ databases">
        <title>Pervasive Adenine N6-methylation of Active Genes in Fungi.</title>
        <authorList>
            <consortium name="DOE Joint Genome Institute"/>
            <person name="Mondo S.J."/>
            <person name="Dannebaum R.O."/>
            <person name="Kuo R.C."/>
            <person name="Labutti K."/>
            <person name="Haridas S."/>
            <person name="Kuo A."/>
            <person name="Salamov A."/>
            <person name="Ahrendt S.R."/>
            <person name="Lipzen A."/>
            <person name="Sullivan W."/>
            <person name="Andreopoulos W.B."/>
            <person name="Clum A."/>
            <person name="Lindquist E."/>
            <person name="Daum C."/>
            <person name="Ramamoorthy G.K."/>
            <person name="Gryganskyi A."/>
            <person name="Culley D."/>
            <person name="Magnuson J.K."/>
            <person name="James T.Y."/>
            <person name="O'Malley M.A."/>
            <person name="Stajich J.E."/>
            <person name="Spatafora J.W."/>
            <person name="Visel A."/>
            <person name="Grigoriev I.V."/>
        </authorList>
    </citation>
    <scope>NUCLEOTIDE SEQUENCE [LARGE SCALE GENOMIC DNA]</scope>
    <source>
        <strain evidence="5">finn</strain>
    </source>
</reference>
<name>A0A1Y1V238_9FUNG</name>
<dbReference type="InterPro" id="IPR002110">
    <property type="entry name" value="Ankyrin_rpt"/>
</dbReference>
<feature type="repeat" description="ANK" evidence="3">
    <location>
        <begin position="987"/>
        <end position="1019"/>
    </location>
</feature>
<dbReference type="EMBL" id="MCFH01000043">
    <property type="protein sequence ID" value="ORX44868.1"/>
    <property type="molecule type" value="Genomic_DNA"/>
</dbReference>
<dbReference type="PROSITE" id="PS50297">
    <property type="entry name" value="ANK_REP_REGION"/>
    <property type="match status" value="1"/>
</dbReference>
<reference evidence="4 5" key="1">
    <citation type="submission" date="2016-08" db="EMBL/GenBank/DDBJ databases">
        <title>Genomes of anaerobic fungi encode conserved fungal cellulosomes for biomass hydrolysis.</title>
        <authorList>
            <consortium name="DOE Joint Genome Institute"/>
            <person name="Haitjema C.H."/>
            <person name="Gilmore S.P."/>
            <person name="Henske J.K."/>
            <person name="Solomon K.V."/>
            <person name="De Groot R."/>
            <person name="Kuo A."/>
            <person name="Mondo S.J."/>
            <person name="Salamov A.A."/>
            <person name="Labutti K."/>
            <person name="Zhao Z."/>
            <person name="Chiniquy J."/>
            <person name="Barry K."/>
            <person name="Brewer H.M."/>
            <person name="Purvine S.O."/>
            <person name="Wright A.T."/>
            <person name="Boxma B."/>
            <person name="Van Alen T."/>
            <person name="Hackstein J.H."/>
            <person name="Baker S.E."/>
            <person name="Grigoriev I.V."/>
            <person name="O'Malley M.A."/>
        </authorList>
    </citation>
    <scope>NUCLEOTIDE SEQUENCE [LARGE SCALE GENOMIC DNA]</scope>
    <source>
        <strain evidence="5">finn</strain>
    </source>
</reference>
<dbReference type="OrthoDB" id="2141591at2759"/>
<accession>A0A1Y1V238</accession>
<dbReference type="PANTHER" id="PTHR24198:SF165">
    <property type="entry name" value="ANKYRIN REPEAT-CONTAINING PROTEIN-RELATED"/>
    <property type="match status" value="1"/>
</dbReference>
<evidence type="ECO:0000256" key="2">
    <source>
        <dbReference type="ARBA" id="ARBA00023043"/>
    </source>
</evidence>
<evidence type="ECO:0000256" key="1">
    <source>
        <dbReference type="ARBA" id="ARBA00022737"/>
    </source>
</evidence>
<gene>
    <name evidence="4" type="ORF">BCR36DRAFT_414838</name>
</gene>
<evidence type="ECO:0000313" key="4">
    <source>
        <dbReference type="EMBL" id="ORX44868.1"/>
    </source>
</evidence>
<keyword evidence="2 3" id="KW-0040">ANK repeat</keyword>
<dbReference type="Pfam" id="PF12796">
    <property type="entry name" value="Ank_2"/>
    <property type="match status" value="4"/>
</dbReference>
<dbReference type="PROSITE" id="PS50088">
    <property type="entry name" value="ANK_REPEAT"/>
    <property type="match status" value="1"/>
</dbReference>
<dbReference type="InterPro" id="IPR036770">
    <property type="entry name" value="Ankyrin_rpt-contain_sf"/>
</dbReference>